<evidence type="ECO:0000256" key="1">
    <source>
        <dbReference type="RuleBase" id="RU000487"/>
    </source>
</evidence>
<dbReference type="InterPro" id="IPR043129">
    <property type="entry name" value="ATPase_NBD"/>
</dbReference>
<dbReference type="Pfam" id="PF00022">
    <property type="entry name" value="Actin"/>
    <property type="match status" value="1"/>
</dbReference>
<dbReference type="EMBL" id="KZ819196">
    <property type="protein sequence ID" value="PWY99239.1"/>
    <property type="molecule type" value="Genomic_DNA"/>
</dbReference>
<dbReference type="PANTHER" id="PTHR11937">
    <property type="entry name" value="ACTIN"/>
    <property type="match status" value="1"/>
</dbReference>
<protein>
    <submittedName>
        <fullName evidence="2">Actin-like ATPase domain-containing protein</fullName>
    </submittedName>
</protein>
<reference evidence="2 3" key="1">
    <citation type="journal article" date="2018" name="Mol. Biol. Evol.">
        <title>Broad Genomic Sampling Reveals a Smut Pathogenic Ancestry of the Fungal Clade Ustilaginomycotina.</title>
        <authorList>
            <person name="Kijpornyongpan T."/>
            <person name="Mondo S.J."/>
            <person name="Barry K."/>
            <person name="Sandor L."/>
            <person name="Lee J."/>
            <person name="Lipzen A."/>
            <person name="Pangilinan J."/>
            <person name="LaButti K."/>
            <person name="Hainaut M."/>
            <person name="Henrissat B."/>
            <person name="Grigoriev I.V."/>
            <person name="Spatafora J.W."/>
            <person name="Aime M.C."/>
        </authorList>
    </citation>
    <scope>NUCLEOTIDE SEQUENCE [LARGE SCALE GENOMIC DNA]</scope>
    <source>
        <strain evidence="2 3">MCA 3645</strain>
    </source>
</reference>
<proteinExistence type="inferred from homology"/>
<dbReference type="SMART" id="SM00268">
    <property type="entry name" value="ACTIN"/>
    <property type="match status" value="1"/>
</dbReference>
<evidence type="ECO:0000313" key="3">
    <source>
        <dbReference type="Proteomes" id="UP000246740"/>
    </source>
</evidence>
<sequence length="574" mass="62618">MTAREARTVIILTGSHTITVGYGIHEILKRPSISLTARVGLPRATSASSSSAAPPSYTQYLVGSALDEAERRGEDLAIFWPMRRGYVRDWQQMTALWNYVLFHLLPIRRSHNDSNVLISLPLPVSRDTHSFLTQIFFEHFNSAAITIVEKPLLACYGVGTMNGCVVDLGYETCDVTPVIECLPQVNANVKTRLGARHCILYLAQLLRRDTSIVKAIQTLLRYSRKSTVASSSKENDEAQLRSAFVSLAHQLVDEGLVLDEEAVKKGAGGIISAAEGAEDDEGNFDIAAVLVDGGRKAVEEEEERRRAAIEAANRGDEIDESVLASITSDDGQAGASTDPKAVLVHFRGLKLKIGPERFRFLEPLFRPELLKDVPEANSFRLGDEPFGAGPHVSIDAHSTTGAAPVTSAEIVEGASAGRPHVSISYDTLPLETAPIDWTQEASLPHAISDSISRVEDADRRPQLWENLIFTGQPASIKTIQIEAIAALSEYVSTEQTESAQVLAEPNPLQPRNVRALRVPDYFSEFKDRTDLAQFLGGTIYAKLIFGDPQAKAFITKQNYNEAGPSQAFAVKAAV</sequence>
<gene>
    <name evidence="2" type="ORF">BCV70DRAFT_201437</name>
</gene>
<dbReference type="Gene3D" id="3.30.420.40">
    <property type="match status" value="3"/>
</dbReference>
<evidence type="ECO:0000313" key="2">
    <source>
        <dbReference type="EMBL" id="PWY99239.1"/>
    </source>
</evidence>
<dbReference type="FunCoup" id="A0A317XN15">
    <property type="interactions" value="9"/>
</dbReference>
<dbReference type="InterPro" id="IPR004000">
    <property type="entry name" value="Actin"/>
</dbReference>
<keyword evidence="3" id="KW-1185">Reference proteome</keyword>
<dbReference type="OrthoDB" id="74201at2759"/>
<comment type="similarity">
    <text evidence="1">Belongs to the actin family.</text>
</comment>
<name>A0A317XN15_9BASI</name>
<dbReference type="SUPFAM" id="SSF53067">
    <property type="entry name" value="Actin-like ATPase domain"/>
    <property type="match status" value="2"/>
</dbReference>
<accession>A0A317XN15</accession>
<dbReference type="AlphaFoldDB" id="A0A317XN15"/>
<dbReference type="STRING" id="1882483.A0A317XN15"/>
<dbReference type="InParanoid" id="A0A317XN15"/>
<dbReference type="Proteomes" id="UP000246740">
    <property type="component" value="Unassembled WGS sequence"/>
</dbReference>
<organism evidence="2 3">
    <name type="scientific">Testicularia cyperi</name>
    <dbReference type="NCBI Taxonomy" id="1882483"/>
    <lineage>
        <taxon>Eukaryota</taxon>
        <taxon>Fungi</taxon>
        <taxon>Dikarya</taxon>
        <taxon>Basidiomycota</taxon>
        <taxon>Ustilaginomycotina</taxon>
        <taxon>Ustilaginomycetes</taxon>
        <taxon>Ustilaginales</taxon>
        <taxon>Anthracoideaceae</taxon>
        <taxon>Testicularia</taxon>
    </lineage>
</organism>